<evidence type="ECO:0000259" key="2">
    <source>
        <dbReference type="Pfam" id="PF26018"/>
    </source>
</evidence>
<gene>
    <name evidence="3" type="ORF">SAMN05660706_13128</name>
</gene>
<evidence type="ECO:0000256" key="1">
    <source>
        <dbReference type="SAM" id="Phobius"/>
    </source>
</evidence>
<name>A0A1I6E9P3_9FIRM</name>
<evidence type="ECO:0000313" key="4">
    <source>
        <dbReference type="Proteomes" id="UP000199584"/>
    </source>
</evidence>
<dbReference type="Pfam" id="PF26018">
    <property type="entry name" value="BSH_RND_rel"/>
    <property type="match status" value="1"/>
</dbReference>
<dbReference type="AlphaFoldDB" id="A0A1I6E9P3"/>
<proteinExistence type="predicted"/>
<protein>
    <submittedName>
        <fullName evidence="3">Putative membrane fusion protein</fullName>
    </submittedName>
</protein>
<dbReference type="EMBL" id="FOYM01000031">
    <property type="protein sequence ID" value="SFR14436.1"/>
    <property type="molecule type" value="Genomic_DNA"/>
</dbReference>
<feature type="transmembrane region" description="Helical" evidence="1">
    <location>
        <begin position="12"/>
        <end position="30"/>
    </location>
</feature>
<keyword evidence="1" id="KW-0812">Transmembrane</keyword>
<dbReference type="OrthoDB" id="1722186at2"/>
<evidence type="ECO:0000313" key="3">
    <source>
        <dbReference type="EMBL" id="SFR14436.1"/>
    </source>
</evidence>
<keyword evidence="4" id="KW-1185">Reference proteome</keyword>
<organism evidence="3 4">
    <name type="scientific">Desulfoscipio geothermicus DSM 3669</name>
    <dbReference type="NCBI Taxonomy" id="1121426"/>
    <lineage>
        <taxon>Bacteria</taxon>
        <taxon>Bacillati</taxon>
        <taxon>Bacillota</taxon>
        <taxon>Clostridia</taxon>
        <taxon>Eubacteriales</taxon>
        <taxon>Desulfallaceae</taxon>
        <taxon>Desulfoscipio</taxon>
    </lineage>
</organism>
<dbReference type="STRING" id="39060.SAMN05660706_13128"/>
<dbReference type="Proteomes" id="UP000199584">
    <property type="component" value="Unassembled WGS sequence"/>
</dbReference>
<accession>A0A1I6E9P3</accession>
<dbReference type="InterPro" id="IPR058709">
    <property type="entry name" value="BSH_RND-rel"/>
</dbReference>
<keyword evidence="1" id="KW-0472">Membrane</keyword>
<keyword evidence="1" id="KW-1133">Transmembrane helix</keyword>
<sequence>MGRYRVRPGRFVIALTVMISLAVLVVWGAWSTLAWAKNTVLLNFLEVKFLTRDEIRKTTAVEGLVIRKEEPVKAPASGELRLLAQDGERLRLGAPLAQVRGVEEKTAWSPRAGVFCTHLDSLESVLIPGMIDVLDMGRVEKLSSSSSPQTATGEVAAGQIIGKVVDNLDPVLIYIRVDNPDRYAARLFDKGATVSLLCEGRELTGVITEARVTDNAVNMFVEVAEYPENFIHQRRVQLELVTRKITGWLVPVNAIAFKDGKPGIYVVHKQIVRWVPVTARNRLNDKVVIGGDHLSESVRYVNNPGWAREGARLDL</sequence>
<feature type="domain" description="RND related barrel-sandwich hybrid" evidence="2">
    <location>
        <begin position="69"/>
        <end position="166"/>
    </location>
</feature>
<reference evidence="4" key="1">
    <citation type="submission" date="2016-10" db="EMBL/GenBank/DDBJ databases">
        <authorList>
            <person name="Varghese N."/>
            <person name="Submissions S."/>
        </authorList>
    </citation>
    <scope>NUCLEOTIDE SEQUENCE [LARGE SCALE GENOMIC DNA]</scope>
    <source>
        <strain evidence="4">DSM 3669</strain>
    </source>
</reference>
<dbReference type="RefSeq" id="WP_092486500.1">
    <property type="nucleotide sequence ID" value="NZ_FOYM01000031.1"/>
</dbReference>